<evidence type="ECO:0000313" key="4">
    <source>
        <dbReference type="Proteomes" id="UP000006876"/>
    </source>
</evidence>
<dbReference type="EMBL" id="CP002287">
    <property type="protein sequence ID" value="ADP19008.1"/>
    <property type="molecule type" value="Genomic_DNA"/>
</dbReference>
<protein>
    <submittedName>
        <fullName evidence="3">Uncharacterized protein</fullName>
    </submittedName>
</protein>
<feature type="region of interest" description="Disordered" evidence="1">
    <location>
        <begin position="157"/>
        <end position="214"/>
    </location>
</feature>
<feature type="compositionally biased region" description="Low complexity" evidence="1">
    <location>
        <begin position="157"/>
        <end position="178"/>
    </location>
</feature>
<dbReference type="eggNOG" id="ENOG502ZNJG">
    <property type="taxonomic scope" value="Bacteria"/>
</dbReference>
<dbReference type="Proteomes" id="UP000006876">
    <property type="component" value="Chromosome"/>
</dbReference>
<feature type="region of interest" description="Disordered" evidence="1">
    <location>
        <begin position="1"/>
        <end position="28"/>
    </location>
</feature>
<feature type="transmembrane region" description="Helical" evidence="2">
    <location>
        <begin position="57"/>
        <end position="78"/>
    </location>
</feature>
<feature type="compositionally biased region" description="Polar residues" evidence="1">
    <location>
        <begin position="188"/>
        <end position="199"/>
    </location>
</feature>
<keyword evidence="2" id="KW-0812">Transmembrane</keyword>
<dbReference type="KEGG" id="axy:AXYL_05709"/>
<evidence type="ECO:0000256" key="2">
    <source>
        <dbReference type="SAM" id="Phobius"/>
    </source>
</evidence>
<keyword evidence="2" id="KW-0472">Membrane</keyword>
<reference evidence="3 4" key="1">
    <citation type="journal article" date="2011" name="J. Bacteriol.">
        <title>Complete genome sequence of the haloaromatic acid-degrading bacterium Achromobacter xylosoxidans A8.</title>
        <authorList>
            <person name="Strnad H."/>
            <person name="Ridl J."/>
            <person name="Paces J."/>
            <person name="Kolar M."/>
            <person name="Vlcek C."/>
            <person name="Paces V."/>
        </authorList>
    </citation>
    <scope>NUCLEOTIDE SEQUENCE [LARGE SCALE GENOMIC DNA]</scope>
    <source>
        <strain evidence="3 4">A8</strain>
    </source>
</reference>
<dbReference type="HOGENOM" id="CLU_843789_0_0_4"/>
<organism evidence="3 4">
    <name type="scientific">Achromobacter xylosoxidans (strain A8)</name>
    <dbReference type="NCBI Taxonomy" id="762376"/>
    <lineage>
        <taxon>Bacteria</taxon>
        <taxon>Pseudomonadati</taxon>
        <taxon>Pseudomonadota</taxon>
        <taxon>Betaproteobacteria</taxon>
        <taxon>Burkholderiales</taxon>
        <taxon>Alcaligenaceae</taxon>
        <taxon>Achromobacter</taxon>
    </lineage>
</organism>
<dbReference type="STRING" id="762376.AXYL_05709"/>
<evidence type="ECO:0000256" key="1">
    <source>
        <dbReference type="SAM" id="MobiDB-lite"/>
    </source>
</evidence>
<evidence type="ECO:0000313" key="3">
    <source>
        <dbReference type="EMBL" id="ADP19008.1"/>
    </source>
</evidence>
<name>E3HGA5_ACHXA</name>
<proteinExistence type="predicted"/>
<accession>E3HGA5</accession>
<keyword evidence="2" id="KW-1133">Transmembrane helix</keyword>
<dbReference type="AlphaFoldDB" id="E3HGA5"/>
<sequence length="296" mass="30630">MAEDEKRSRSPTSVPSLLAGRSPSPDERAASRILAALEGRAPDAEVKHLAPKRRSRLPLALLLLLLTGAAGAVLYSVFDTPPLPVVAESTPPAAQSVPPAAVAPTPTARVAAADPGMQPSSAAVIEDHPLAQLGRPTADEERMPENPLSALAVTAAPPPRAAVQAQAAAPKAAGPTVQRAEHAANGGARTNTPQTSPKAPSQAAPQRAKTPRNDSDAALLAALMSYGLPPASPPGTKVYKNDGVFVRELPGSPLAARLEQCRKLGFLESEQCRLRVCSGYWGTAPECPNPQAQVEP</sequence>
<gene>
    <name evidence="3" type="ordered locus">AXYL_05709</name>
</gene>